<reference evidence="1" key="1">
    <citation type="submission" date="2020-10" db="EMBL/GenBank/DDBJ databases">
        <authorList>
            <person name="Gilroy R."/>
        </authorList>
    </citation>
    <scope>NUCLEOTIDE SEQUENCE</scope>
    <source>
        <strain evidence="1">ChiGjej1B1-19959</strain>
    </source>
</reference>
<evidence type="ECO:0000313" key="1">
    <source>
        <dbReference type="EMBL" id="HIU36519.1"/>
    </source>
</evidence>
<dbReference type="SUPFAM" id="SSF50475">
    <property type="entry name" value="FMN-binding split barrel"/>
    <property type="match status" value="1"/>
</dbReference>
<sequence length="160" mass="17935">MFRPMRRSRQVLSEEECKALLAQASSGVLAVSGDDGYPYAVPMSFVYDKNETLYFHCAPCGHKLDAIRKDPKASFCVTAQDEVHPERLTTYYKSVIAFGKARILENADESLQALMLLGEKYGVERAQLSPEIKRYDGKVKIIAFTIEHVSGKQAIELAEQ</sequence>
<dbReference type="PANTHER" id="PTHR34071">
    <property type="entry name" value="5-NITROIMIDAZOLE ANTIBIOTICS RESISTANCE PROTEIN, NIMA-FAMILY-RELATED PROTEIN-RELATED"/>
    <property type="match status" value="1"/>
</dbReference>
<dbReference type="Pfam" id="PF12900">
    <property type="entry name" value="Pyridox_ox_2"/>
    <property type="match status" value="1"/>
</dbReference>
<dbReference type="InterPro" id="IPR024747">
    <property type="entry name" value="Pyridox_Oxase-rel"/>
</dbReference>
<gene>
    <name evidence="1" type="ORF">IAC53_07945</name>
</gene>
<dbReference type="EMBL" id="DVMW01000043">
    <property type="protein sequence ID" value="HIU36519.1"/>
    <property type="molecule type" value="Genomic_DNA"/>
</dbReference>
<reference evidence="1" key="2">
    <citation type="journal article" date="2021" name="PeerJ">
        <title>Extensive microbial diversity within the chicken gut microbiome revealed by metagenomics and culture.</title>
        <authorList>
            <person name="Gilroy R."/>
            <person name="Ravi A."/>
            <person name="Getino M."/>
            <person name="Pursley I."/>
            <person name="Horton D.L."/>
            <person name="Alikhan N.F."/>
            <person name="Baker D."/>
            <person name="Gharbi K."/>
            <person name="Hall N."/>
            <person name="Watson M."/>
            <person name="Adriaenssens E.M."/>
            <person name="Foster-Nyarko E."/>
            <person name="Jarju S."/>
            <person name="Secka A."/>
            <person name="Antonio M."/>
            <person name="Oren A."/>
            <person name="Chaudhuri R.R."/>
            <person name="La Ragione R."/>
            <person name="Hildebrand F."/>
            <person name="Pallen M.J."/>
        </authorList>
    </citation>
    <scope>NUCLEOTIDE SEQUENCE</scope>
    <source>
        <strain evidence="1">ChiGjej1B1-19959</strain>
    </source>
</reference>
<proteinExistence type="predicted"/>
<name>A0A9D1LE97_9FIRM</name>
<dbReference type="PANTHER" id="PTHR34071:SF2">
    <property type="entry name" value="FLAVIN-NUCLEOTIDE-BINDING PROTEIN"/>
    <property type="match status" value="1"/>
</dbReference>
<evidence type="ECO:0000313" key="2">
    <source>
        <dbReference type="Proteomes" id="UP000824071"/>
    </source>
</evidence>
<organism evidence="1 2">
    <name type="scientific">Candidatus Fimenecus excrementigallinarum</name>
    <dbReference type="NCBI Taxonomy" id="2840816"/>
    <lineage>
        <taxon>Bacteria</taxon>
        <taxon>Bacillati</taxon>
        <taxon>Bacillota</taxon>
        <taxon>Clostridia</taxon>
        <taxon>Candidatus Fimenecus</taxon>
    </lineage>
</organism>
<protein>
    <submittedName>
        <fullName evidence="1">Pyridoxamine 5'-phosphate oxidase family protein</fullName>
    </submittedName>
</protein>
<dbReference type="Proteomes" id="UP000824071">
    <property type="component" value="Unassembled WGS sequence"/>
</dbReference>
<comment type="caution">
    <text evidence="1">The sequence shown here is derived from an EMBL/GenBank/DDBJ whole genome shotgun (WGS) entry which is preliminary data.</text>
</comment>
<dbReference type="InterPro" id="IPR012349">
    <property type="entry name" value="Split_barrel_FMN-bd"/>
</dbReference>
<accession>A0A9D1LE97</accession>
<dbReference type="AlphaFoldDB" id="A0A9D1LE97"/>
<dbReference type="Gene3D" id="2.30.110.10">
    <property type="entry name" value="Electron Transport, Fmn-binding Protein, Chain A"/>
    <property type="match status" value="1"/>
</dbReference>